<feature type="domain" description="Amino acid permease/ SLC12A" evidence="9">
    <location>
        <begin position="49"/>
        <end position="499"/>
    </location>
</feature>
<feature type="transmembrane region" description="Helical" evidence="8">
    <location>
        <begin position="398"/>
        <end position="421"/>
    </location>
</feature>
<dbReference type="AlphaFoldDB" id="A0A165IRT1"/>
<dbReference type="GeneID" id="28894890"/>
<accession>A0A165IRT1</accession>
<keyword evidence="11" id="KW-1185">Reference proteome</keyword>
<dbReference type="InterPro" id="IPR050524">
    <property type="entry name" value="APC_YAT"/>
</dbReference>
<comment type="subcellular location">
    <subcellularLocation>
        <location evidence="1">Membrane</location>
        <topology evidence="1">Multi-pass membrane protein</topology>
    </subcellularLocation>
</comment>
<evidence type="ECO:0000256" key="7">
    <source>
        <dbReference type="SAM" id="MobiDB-lite"/>
    </source>
</evidence>
<keyword evidence="5 8" id="KW-1133">Transmembrane helix</keyword>
<keyword evidence="6 8" id="KW-0472">Membrane</keyword>
<dbReference type="EMBL" id="KV407455">
    <property type="protein sequence ID" value="KZF25292.1"/>
    <property type="molecule type" value="Genomic_DNA"/>
</dbReference>
<dbReference type="InterPro" id="IPR004840">
    <property type="entry name" value="Amino_acid_permease_CS"/>
</dbReference>
<feature type="transmembrane region" description="Helical" evidence="8">
    <location>
        <begin position="79"/>
        <end position="97"/>
    </location>
</feature>
<dbReference type="OrthoDB" id="3900342at2759"/>
<dbReference type="InParanoid" id="A0A165IRT1"/>
<feature type="compositionally biased region" description="Polar residues" evidence="7">
    <location>
        <begin position="7"/>
        <end position="23"/>
    </location>
</feature>
<dbReference type="FunFam" id="1.20.1740.10:FF:000070">
    <property type="entry name" value="Amino acid transporter (Eurofung)"/>
    <property type="match status" value="1"/>
</dbReference>
<evidence type="ECO:0000256" key="5">
    <source>
        <dbReference type="ARBA" id="ARBA00022989"/>
    </source>
</evidence>
<proteinExistence type="predicted"/>
<dbReference type="PANTHER" id="PTHR43341">
    <property type="entry name" value="AMINO ACID PERMEASE"/>
    <property type="match status" value="1"/>
</dbReference>
<keyword evidence="2" id="KW-0813">Transport</keyword>
<reference evidence="10 11" key="1">
    <citation type="journal article" date="2016" name="Fungal Biol.">
        <title>The genome of Xylona heveae provides a window into fungal endophytism.</title>
        <authorList>
            <person name="Gazis R."/>
            <person name="Kuo A."/>
            <person name="Riley R."/>
            <person name="LaButti K."/>
            <person name="Lipzen A."/>
            <person name="Lin J."/>
            <person name="Amirebrahimi M."/>
            <person name="Hesse C.N."/>
            <person name="Spatafora J.W."/>
            <person name="Henrissat B."/>
            <person name="Hainaut M."/>
            <person name="Grigoriev I.V."/>
            <person name="Hibbett D.S."/>
        </authorList>
    </citation>
    <scope>NUCLEOTIDE SEQUENCE [LARGE SCALE GENOMIC DNA]</scope>
    <source>
        <strain evidence="10 11">TC161</strain>
    </source>
</reference>
<feature type="transmembrane region" description="Helical" evidence="8">
    <location>
        <begin position="369"/>
        <end position="386"/>
    </location>
</feature>
<dbReference type="GO" id="GO:0016020">
    <property type="term" value="C:membrane"/>
    <property type="evidence" value="ECO:0007669"/>
    <property type="project" value="UniProtKB-SubCell"/>
</dbReference>
<evidence type="ECO:0000256" key="2">
    <source>
        <dbReference type="ARBA" id="ARBA00022448"/>
    </source>
</evidence>
<evidence type="ECO:0000256" key="8">
    <source>
        <dbReference type="SAM" id="Phobius"/>
    </source>
</evidence>
<keyword evidence="4" id="KW-0029">Amino-acid transport</keyword>
<organism evidence="10 11">
    <name type="scientific">Xylona heveae (strain CBS 132557 / TC161)</name>
    <dbReference type="NCBI Taxonomy" id="1328760"/>
    <lineage>
        <taxon>Eukaryota</taxon>
        <taxon>Fungi</taxon>
        <taxon>Dikarya</taxon>
        <taxon>Ascomycota</taxon>
        <taxon>Pezizomycotina</taxon>
        <taxon>Xylonomycetes</taxon>
        <taxon>Xylonales</taxon>
        <taxon>Xylonaceae</taxon>
        <taxon>Xylona</taxon>
    </lineage>
</organism>
<dbReference type="RefSeq" id="XP_018190847.1">
    <property type="nucleotide sequence ID" value="XM_018329753.1"/>
</dbReference>
<feature type="region of interest" description="Disordered" evidence="7">
    <location>
        <begin position="1"/>
        <end position="25"/>
    </location>
</feature>
<evidence type="ECO:0000256" key="6">
    <source>
        <dbReference type="ARBA" id="ARBA00023136"/>
    </source>
</evidence>
<keyword evidence="3 8" id="KW-0812">Transmembrane</keyword>
<dbReference type="PANTHER" id="PTHR43341:SF37">
    <property type="entry name" value="AMINO ACID TRANSPORTER (EUROFUNG)"/>
    <property type="match status" value="1"/>
</dbReference>
<dbReference type="Gene3D" id="1.20.1740.10">
    <property type="entry name" value="Amino acid/polyamine transporter I"/>
    <property type="match status" value="1"/>
</dbReference>
<evidence type="ECO:0000256" key="1">
    <source>
        <dbReference type="ARBA" id="ARBA00004141"/>
    </source>
</evidence>
<feature type="transmembrane region" description="Helical" evidence="8">
    <location>
        <begin position="271"/>
        <end position="290"/>
    </location>
</feature>
<evidence type="ECO:0000313" key="11">
    <source>
        <dbReference type="Proteomes" id="UP000076632"/>
    </source>
</evidence>
<evidence type="ECO:0000256" key="3">
    <source>
        <dbReference type="ARBA" id="ARBA00022692"/>
    </source>
</evidence>
<dbReference type="Proteomes" id="UP000076632">
    <property type="component" value="Unassembled WGS sequence"/>
</dbReference>
<gene>
    <name evidence="10" type="ORF">L228DRAFT_208253</name>
</gene>
<feature type="transmembrane region" description="Helical" evidence="8">
    <location>
        <begin position="233"/>
        <end position="259"/>
    </location>
</feature>
<feature type="transmembrane region" description="Helical" evidence="8">
    <location>
        <begin position="158"/>
        <end position="180"/>
    </location>
</feature>
<sequence>MTDQDQKTVQLNEKTLDGSSPPQSDVEVGEILEDHGADYGLQRRLGSRHLTMVGIGSSIGMGLWLGSGTSLTRGGPASIFLGYVLSGTVVWAVNQSIGELAVMYPLPSAFVRWSSKFIDPSMGFALGWATFFSSPITMANEIQGLCTVLGFWTDKVPIPAWVTIWAIVIIVINIGAVNIWGEFEVTASSIKLFWIVVVIISCIVISAGGGPKGDAIGFRYWNEMPFINGFKGFLRVMPTCIFAMSGAESSGIVAAEAGNPLKAVPAAVRSIWVRLSLFYVIGALMVTITVSPKDPNLFGGSGVNASPYVIAFRNAGVEPLAHIMNAVIFVSVLSTGSISPLLGSRTILGLGNLKMAPKIFAKCDKSGRPWGGLLLVFIIGWPLAYLNVNHTASEVFTWLSNLTSLFTLFTWGLICLSHIRFRAAWKAQGHSVSELPWKTKTFPFAAWWGLVWCMILIVVEFYLAVWPLHAKSSAQTFFANYVSVILIILLYFGARFHYKGAWFIAAKDIDLREGRRYYAARKEKKGNFIKRAIDGMMGGGSF</sequence>
<evidence type="ECO:0000259" key="9">
    <source>
        <dbReference type="Pfam" id="PF00324"/>
    </source>
</evidence>
<dbReference type="InterPro" id="IPR004841">
    <property type="entry name" value="AA-permease/SLC12A_dom"/>
</dbReference>
<evidence type="ECO:0000256" key="4">
    <source>
        <dbReference type="ARBA" id="ARBA00022970"/>
    </source>
</evidence>
<feature type="transmembrane region" description="Helical" evidence="8">
    <location>
        <begin position="117"/>
        <end position="138"/>
    </location>
</feature>
<protein>
    <submittedName>
        <fullName evidence="10">Putative amino acid permease</fullName>
    </submittedName>
</protein>
<dbReference type="STRING" id="1328760.A0A165IRT1"/>
<dbReference type="Pfam" id="PF00324">
    <property type="entry name" value="AA_permease"/>
    <property type="match status" value="1"/>
</dbReference>
<feature type="transmembrane region" description="Helical" evidence="8">
    <location>
        <begin position="442"/>
        <end position="465"/>
    </location>
</feature>
<dbReference type="PROSITE" id="PS00218">
    <property type="entry name" value="AMINO_ACID_PERMEASE_1"/>
    <property type="match status" value="1"/>
</dbReference>
<feature type="transmembrane region" description="Helical" evidence="8">
    <location>
        <begin position="323"/>
        <end position="348"/>
    </location>
</feature>
<dbReference type="GO" id="GO:0015171">
    <property type="term" value="F:amino acid transmembrane transporter activity"/>
    <property type="evidence" value="ECO:0007669"/>
    <property type="project" value="TreeGrafter"/>
</dbReference>
<feature type="transmembrane region" description="Helical" evidence="8">
    <location>
        <begin position="477"/>
        <end position="494"/>
    </location>
</feature>
<feature type="transmembrane region" description="Helical" evidence="8">
    <location>
        <begin position="192"/>
        <end position="213"/>
    </location>
</feature>
<evidence type="ECO:0000313" key="10">
    <source>
        <dbReference type="EMBL" id="KZF25292.1"/>
    </source>
</evidence>
<dbReference type="PIRSF" id="PIRSF006060">
    <property type="entry name" value="AA_transporter"/>
    <property type="match status" value="1"/>
</dbReference>
<feature type="transmembrane region" description="Helical" evidence="8">
    <location>
        <begin position="50"/>
        <end position="67"/>
    </location>
</feature>
<name>A0A165IRT1_XYLHT</name>